<keyword evidence="1" id="KW-0732">Signal</keyword>
<comment type="caution">
    <text evidence="2">The sequence shown here is derived from an EMBL/GenBank/DDBJ whole genome shotgun (WGS) entry which is preliminary data.</text>
</comment>
<protein>
    <recommendedName>
        <fullName evidence="4">RxLR effector protein</fullName>
    </recommendedName>
</protein>
<reference evidence="2 3" key="1">
    <citation type="submission" date="2018-09" db="EMBL/GenBank/DDBJ databases">
        <title>Genomic investigation of the strawberry pathogen Phytophthora fragariae indicates pathogenicity is determined by transcriptional variation in three key races.</title>
        <authorList>
            <person name="Adams T.M."/>
            <person name="Armitage A.D."/>
            <person name="Sobczyk M.K."/>
            <person name="Bates H.J."/>
            <person name="Dunwell J.M."/>
            <person name="Nellist C.F."/>
            <person name="Harrison R.J."/>
        </authorList>
    </citation>
    <scope>NUCLEOTIDE SEQUENCE [LARGE SCALE GENOMIC DNA]</scope>
    <source>
        <strain evidence="2 3">SCRP324</strain>
    </source>
</reference>
<evidence type="ECO:0000313" key="3">
    <source>
        <dbReference type="Proteomes" id="UP000435112"/>
    </source>
</evidence>
<organism evidence="2 3">
    <name type="scientific">Phytophthora rubi</name>
    <dbReference type="NCBI Taxonomy" id="129364"/>
    <lineage>
        <taxon>Eukaryota</taxon>
        <taxon>Sar</taxon>
        <taxon>Stramenopiles</taxon>
        <taxon>Oomycota</taxon>
        <taxon>Peronosporomycetes</taxon>
        <taxon>Peronosporales</taxon>
        <taxon>Peronosporaceae</taxon>
        <taxon>Phytophthora</taxon>
    </lineage>
</organism>
<feature type="signal peptide" evidence="1">
    <location>
        <begin position="1"/>
        <end position="17"/>
    </location>
</feature>
<dbReference type="EMBL" id="QXFU01013929">
    <property type="protein sequence ID" value="KAE8950483.1"/>
    <property type="molecule type" value="Genomic_DNA"/>
</dbReference>
<accession>A0A6A3G003</accession>
<proteinExistence type="predicted"/>
<evidence type="ECO:0000313" key="2">
    <source>
        <dbReference type="EMBL" id="KAE8950483.1"/>
    </source>
</evidence>
<dbReference type="AlphaFoldDB" id="A0A6A3G003"/>
<gene>
    <name evidence="2" type="ORF">PR002_g33259</name>
</gene>
<evidence type="ECO:0000256" key="1">
    <source>
        <dbReference type="SAM" id="SignalP"/>
    </source>
</evidence>
<name>A0A6A3G003_9STRA</name>
<feature type="chain" id="PRO_5025601729" description="RxLR effector protein" evidence="1">
    <location>
        <begin position="18"/>
        <end position="64"/>
    </location>
</feature>
<dbReference type="Proteomes" id="UP000435112">
    <property type="component" value="Unassembled WGS sequence"/>
</dbReference>
<evidence type="ECO:0008006" key="4">
    <source>
        <dbReference type="Google" id="ProtNLM"/>
    </source>
</evidence>
<sequence length="64" mass="6583">MLVTLSLWLSLKVGAPARPLVVARAPALASSVARAEPATTPCVVGVLTRPLLFARATTPAPFST</sequence>